<evidence type="ECO:0000259" key="2">
    <source>
        <dbReference type="Pfam" id="PF07697"/>
    </source>
</evidence>
<dbReference type="Pfam" id="PF07697">
    <property type="entry name" value="7TMR-HDED"/>
    <property type="match status" value="1"/>
</dbReference>
<feature type="transmembrane region" description="Helical" evidence="1">
    <location>
        <begin position="28"/>
        <end position="49"/>
    </location>
</feature>
<feature type="non-terminal residue" evidence="3">
    <location>
        <position position="198"/>
    </location>
</feature>
<keyword evidence="1" id="KW-0472">Membrane</keyword>
<evidence type="ECO:0000256" key="1">
    <source>
        <dbReference type="SAM" id="Phobius"/>
    </source>
</evidence>
<gene>
    <name evidence="3" type="ORF">S01H1_82202</name>
</gene>
<comment type="caution">
    <text evidence="3">The sequence shown here is derived from an EMBL/GenBank/DDBJ whole genome shotgun (WGS) entry which is preliminary data.</text>
</comment>
<keyword evidence="1" id="KW-0812">Transmembrane</keyword>
<dbReference type="EMBL" id="BARS01055707">
    <property type="protein sequence ID" value="GAG48260.1"/>
    <property type="molecule type" value="Genomic_DNA"/>
</dbReference>
<dbReference type="InterPro" id="IPR011624">
    <property type="entry name" value="Metal-dep_PHydrolase_7TM_extra"/>
</dbReference>
<protein>
    <recommendedName>
        <fullName evidence="2">Metal-dependent phosphohydrolase 7TM extracellular domain-containing protein</fullName>
    </recommendedName>
</protein>
<proteinExistence type="predicted"/>
<dbReference type="AlphaFoldDB" id="X0XY20"/>
<reference evidence="3" key="1">
    <citation type="journal article" date="2014" name="Front. Microbiol.">
        <title>High frequency of phylogenetically diverse reductive dehalogenase-homologous genes in deep subseafloor sedimentary metagenomes.</title>
        <authorList>
            <person name="Kawai M."/>
            <person name="Futagami T."/>
            <person name="Toyoda A."/>
            <person name="Takaki Y."/>
            <person name="Nishi S."/>
            <person name="Hori S."/>
            <person name="Arai W."/>
            <person name="Tsubouchi T."/>
            <person name="Morono Y."/>
            <person name="Uchiyama I."/>
            <person name="Ito T."/>
            <person name="Fujiyama A."/>
            <person name="Inagaki F."/>
            <person name="Takami H."/>
        </authorList>
    </citation>
    <scope>NUCLEOTIDE SEQUENCE</scope>
    <source>
        <strain evidence="3">Expedition CK06-06</strain>
    </source>
</reference>
<sequence length="198" mass="22734">SEPQTIKQKNSTSPSKTEIKLTNWQKLIQSPFVFLFIFVAILAAFISYVPSRSLPLLSEGEIARSDIIAPANLTVEDEETTENRKKEATGVILPVYTQDANIFSDTERNIREFFNSGREWLKESVTVARRDEFQKDIQEKYDFEIPSKDLRLLIKNKFSAVTEESLISLLGKIYARGIILSKNLFIYGEQERGFNFLI</sequence>
<keyword evidence="1" id="KW-1133">Transmembrane helix</keyword>
<feature type="non-terminal residue" evidence="3">
    <location>
        <position position="1"/>
    </location>
</feature>
<evidence type="ECO:0000313" key="3">
    <source>
        <dbReference type="EMBL" id="GAG48260.1"/>
    </source>
</evidence>
<organism evidence="3">
    <name type="scientific">marine sediment metagenome</name>
    <dbReference type="NCBI Taxonomy" id="412755"/>
    <lineage>
        <taxon>unclassified sequences</taxon>
        <taxon>metagenomes</taxon>
        <taxon>ecological metagenomes</taxon>
    </lineage>
</organism>
<accession>X0XY20</accession>
<name>X0XY20_9ZZZZ</name>
<feature type="domain" description="Metal-dependent phosphohydrolase 7TM extracellular" evidence="2">
    <location>
        <begin position="59"/>
        <end position="181"/>
    </location>
</feature>